<evidence type="ECO:0000313" key="2">
    <source>
        <dbReference type="Proteomes" id="UP001333110"/>
    </source>
</evidence>
<evidence type="ECO:0000313" key="1">
    <source>
        <dbReference type="EMBL" id="KAK4824776.1"/>
    </source>
</evidence>
<dbReference type="AlphaFoldDB" id="A0AAN7SAS4"/>
<proteinExistence type="predicted"/>
<dbReference type="EMBL" id="JAUNZN010000003">
    <property type="protein sequence ID" value="KAK4824776.1"/>
    <property type="molecule type" value="Genomic_DNA"/>
</dbReference>
<gene>
    <name evidence="1" type="ORF">QYF61_019202</name>
</gene>
<comment type="caution">
    <text evidence="1">The sequence shown here is derived from an EMBL/GenBank/DDBJ whole genome shotgun (WGS) entry which is preliminary data.</text>
</comment>
<sequence>MRHMKRLTANDKTARREFVPVPSMANSHLLVMGVGVGGRSGYQRAPAHCSDCNGWEDTAAIICKCLCTAFCASHRALPAPGPSPLSGAGAEADALLLCSR</sequence>
<dbReference type="Proteomes" id="UP001333110">
    <property type="component" value="Unassembled WGS sequence"/>
</dbReference>
<name>A0AAN7SAS4_MYCAM</name>
<organism evidence="1 2">
    <name type="scientific">Mycteria americana</name>
    <name type="common">Wood stork</name>
    <dbReference type="NCBI Taxonomy" id="33587"/>
    <lineage>
        <taxon>Eukaryota</taxon>
        <taxon>Metazoa</taxon>
        <taxon>Chordata</taxon>
        <taxon>Craniata</taxon>
        <taxon>Vertebrata</taxon>
        <taxon>Euteleostomi</taxon>
        <taxon>Archelosauria</taxon>
        <taxon>Archosauria</taxon>
        <taxon>Dinosauria</taxon>
        <taxon>Saurischia</taxon>
        <taxon>Theropoda</taxon>
        <taxon>Coelurosauria</taxon>
        <taxon>Aves</taxon>
        <taxon>Neognathae</taxon>
        <taxon>Neoaves</taxon>
        <taxon>Aequornithes</taxon>
        <taxon>Ciconiiformes</taxon>
        <taxon>Ciconiidae</taxon>
        <taxon>Mycteria</taxon>
    </lineage>
</organism>
<accession>A0AAN7SAS4</accession>
<protein>
    <submittedName>
        <fullName evidence="1">Uncharacterized protein</fullName>
    </submittedName>
</protein>
<reference evidence="1 2" key="1">
    <citation type="journal article" date="2023" name="J. Hered.">
        <title>Chromosome-level genome of the wood stork (Mycteria americana) provides insight into avian chromosome evolution.</title>
        <authorList>
            <person name="Flamio R. Jr."/>
            <person name="Ramstad K.M."/>
        </authorList>
    </citation>
    <scope>NUCLEOTIDE SEQUENCE [LARGE SCALE GENOMIC DNA]</scope>
    <source>
        <strain evidence="1">JAX WOST 10</strain>
    </source>
</reference>
<keyword evidence="2" id="KW-1185">Reference proteome</keyword>